<dbReference type="UniPathway" id="UPA00136">
    <property type="reaction ID" value="UER00200"/>
</dbReference>
<reference evidence="14 15" key="1">
    <citation type="submission" date="2016-12" db="EMBL/GenBank/DDBJ databases">
        <authorList>
            <person name="Song W.-J."/>
            <person name="Kurnit D.M."/>
        </authorList>
    </citation>
    <scope>NUCLEOTIDE SEQUENCE [LARGE SCALE GENOMIC DNA]</scope>
    <source>
        <strain evidence="14 15">DSM 12503</strain>
    </source>
</reference>
<evidence type="ECO:0000256" key="1">
    <source>
        <dbReference type="ARBA" id="ARBA00001933"/>
    </source>
</evidence>
<dbReference type="Proteomes" id="UP000184612">
    <property type="component" value="Unassembled WGS sequence"/>
</dbReference>
<dbReference type="NCBIfam" id="TIGR01139">
    <property type="entry name" value="cysK"/>
    <property type="match status" value="1"/>
</dbReference>
<dbReference type="OrthoDB" id="9808024at2"/>
<dbReference type="PANTHER" id="PTHR10314">
    <property type="entry name" value="CYSTATHIONINE BETA-SYNTHASE"/>
    <property type="match status" value="1"/>
</dbReference>
<dbReference type="InterPro" id="IPR001926">
    <property type="entry name" value="TrpB-like_PALP"/>
</dbReference>
<comment type="catalytic activity">
    <reaction evidence="9 12">
        <text>O-acetyl-L-serine + hydrogen sulfide = L-cysteine + acetate</text>
        <dbReference type="Rhea" id="RHEA:14829"/>
        <dbReference type="ChEBI" id="CHEBI:29919"/>
        <dbReference type="ChEBI" id="CHEBI:30089"/>
        <dbReference type="ChEBI" id="CHEBI:35235"/>
        <dbReference type="ChEBI" id="CHEBI:58340"/>
        <dbReference type="EC" id="2.5.1.47"/>
    </reaction>
</comment>
<evidence type="ECO:0000256" key="4">
    <source>
        <dbReference type="ARBA" id="ARBA00012681"/>
    </source>
</evidence>
<dbReference type="InterPro" id="IPR050214">
    <property type="entry name" value="Cys_Synth/Cystath_Beta-Synth"/>
</dbReference>
<dbReference type="AlphaFoldDB" id="A0A1M7YA01"/>
<dbReference type="STRING" id="1121345.SAMN02745217_02299"/>
<dbReference type="Pfam" id="PF00291">
    <property type="entry name" value="PALP"/>
    <property type="match status" value="1"/>
</dbReference>
<dbReference type="RefSeq" id="WP_073588991.1">
    <property type="nucleotide sequence ID" value="NZ_FRFD01000006.1"/>
</dbReference>
<keyword evidence="6 12" id="KW-0808">Transferase</keyword>
<protein>
    <recommendedName>
        <fullName evidence="4 12">Cysteine synthase</fullName>
        <ecNumber evidence="4 12">2.5.1.47</ecNumber>
    </recommendedName>
</protein>
<proteinExistence type="inferred from homology"/>
<dbReference type="InterPro" id="IPR001216">
    <property type="entry name" value="P-phosphate_BS"/>
</dbReference>
<feature type="binding site" evidence="10">
    <location>
        <position position="77"/>
    </location>
    <ligand>
        <name>pyridoxal 5'-phosphate</name>
        <dbReference type="ChEBI" id="CHEBI:597326"/>
    </ligand>
</feature>
<dbReference type="FunFam" id="3.40.50.1100:FF:000067">
    <property type="entry name" value="Cysteine synthase"/>
    <property type="match status" value="1"/>
</dbReference>
<feature type="domain" description="Tryptophan synthase beta chain-like PALP" evidence="13">
    <location>
        <begin position="9"/>
        <end position="297"/>
    </location>
</feature>
<dbReference type="GO" id="GO:0006535">
    <property type="term" value="P:cysteine biosynthetic process from serine"/>
    <property type="evidence" value="ECO:0007669"/>
    <property type="project" value="UniProtKB-UniRule"/>
</dbReference>
<dbReference type="EC" id="2.5.1.47" evidence="4 12"/>
<evidence type="ECO:0000313" key="15">
    <source>
        <dbReference type="Proteomes" id="UP000184612"/>
    </source>
</evidence>
<evidence type="ECO:0000256" key="10">
    <source>
        <dbReference type="PIRSR" id="PIRSR605856-50"/>
    </source>
</evidence>
<keyword evidence="7 10" id="KW-0663">Pyridoxal phosphate</keyword>
<evidence type="ECO:0000256" key="8">
    <source>
        <dbReference type="ARBA" id="ARBA00023192"/>
    </source>
</evidence>
<comment type="similarity">
    <text evidence="3 12">Belongs to the cysteine synthase/cystathionine beta-synthase family.</text>
</comment>
<name>A0A1M7YA01_9FIRM</name>
<evidence type="ECO:0000256" key="5">
    <source>
        <dbReference type="ARBA" id="ARBA00022605"/>
    </source>
</evidence>
<feature type="binding site" evidence="10">
    <location>
        <position position="269"/>
    </location>
    <ligand>
        <name>pyridoxal 5'-phosphate</name>
        <dbReference type="ChEBI" id="CHEBI:597326"/>
    </ligand>
</feature>
<comment type="cofactor">
    <cofactor evidence="1 10 12">
        <name>pyridoxal 5'-phosphate</name>
        <dbReference type="ChEBI" id="CHEBI:597326"/>
    </cofactor>
</comment>
<dbReference type="PROSITE" id="PS00901">
    <property type="entry name" value="CYS_SYNTHASE"/>
    <property type="match status" value="1"/>
</dbReference>
<feature type="modified residue" description="N6-(pyridoxal phosphate)lysine" evidence="11">
    <location>
        <position position="47"/>
    </location>
</feature>
<accession>A0A1M7YA01</accession>
<sequence>MGKIAKNLTDLIGRTPLLELVQFNEANEVKAKILGKLEYFNPAGSVKDRIAKAMIDDAEERGILKPGATIIEPTSGNTGIGLASVAAARGYKIILTMPETMSIERRNLLKAYGAELVLTEGPKGMNGAIAKAEELAKETPDSFIPGQFVNSANPKVHRETTGPEIWEDTDGKVDIFIAGVGTGGTITGVGEFLKSQNPDIKIIAVEPSASPVLSKGTPGPHKIQGIGAGFVPKTLNTEVYDEIITVDNEDAFATGRQIAKTEGLLVGISSGAAAWAAIQVAKRPENAGKTIVALLPDTGERYLSTPLFSE</sequence>
<dbReference type="InterPro" id="IPR036052">
    <property type="entry name" value="TrpB-like_PALP_sf"/>
</dbReference>
<keyword evidence="8 12" id="KW-0198">Cysteine biosynthesis</keyword>
<evidence type="ECO:0000313" key="14">
    <source>
        <dbReference type="EMBL" id="SHO49419.1"/>
    </source>
</evidence>
<dbReference type="InterPro" id="IPR005859">
    <property type="entry name" value="CysK"/>
</dbReference>
<dbReference type="GO" id="GO:0004124">
    <property type="term" value="F:cysteine synthase activity"/>
    <property type="evidence" value="ECO:0007669"/>
    <property type="project" value="UniProtKB-UniRule"/>
</dbReference>
<dbReference type="NCBIfam" id="TIGR01136">
    <property type="entry name" value="cysKM"/>
    <property type="match status" value="1"/>
</dbReference>
<dbReference type="GO" id="GO:0005737">
    <property type="term" value="C:cytoplasm"/>
    <property type="evidence" value="ECO:0007669"/>
    <property type="project" value="UniProtKB-ARBA"/>
</dbReference>
<keyword evidence="15" id="KW-1185">Reference proteome</keyword>
<dbReference type="EMBL" id="FRFD01000006">
    <property type="protein sequence ID" value="SHO49419.1"/>
    <property type="molecule type" value="Genomic_DNA"/>
</dbReference>
<evidence type="ECO:0000256" key="9">
    <source>
        <dbReference type="ARBA" id="ARBA00047931"/>
    </source>
</evidence>
<evidence type="ECO:0000256" key="2">
    <source>
        <dbReference type="ARBA" id="ARBA00004962"/>
    </source>
</evidence>
<dbReference type="InterPro" id="IPR005856">
    <property type="entry name" value="Cys_synth"/>
</dbReference>
<dbReference type="Gene3D" id="3.40.50.1100">
    <property type="match status" value="2"/>
</dbReference>
<evidence type="ECO:0000259" key="13">
    <source>
        <dbReference type="Pfam" id="PF00291"/>
    </source>
</evidence>
<evidence type="ECO:0000256" key="11">
    <source>
        <dbReference type="PIRSR" id="PIRSR605856-51"/>
    </source>
</evidence>
<comment type="pathway">
    <text evidence="2">Amino-acid biosynthesis; L-cysteine biosynthesis; L-cysteine from L-serine: step 2/2.</text>
</comment>
<evidence type="ECO:0000256" key="3">
    <source>
        <dbReference type="ARBA" id="ARBA00007103"/>
    </source>
</evidence>
<evidence type="ECO:0000256" key="7">
    <source>
        <dbReference type="ARBA" id="ARBA00022898"/>
    </source>
</evidence>
<dbReference type="SUPFAM" id="SSF53686">
    <property type="entry name" value="Tryptophan synthase beta subunit-like PLP-dependent enzymes"/>
    <property type="match status" value="1"/>
</dbReference>
<dbReference type="CDD" id="cd01561">
    <property type="entry name" value="CBS_like"/>
    <property type="match status" value="1"/>
</dbReference>
<evidence type="ECO:0000256" key="6">
    <source>
        <dbReference type="ARBA" id="ARBA00022679"/>
    </source>
</evidence>
<keyword evidence="5 12" id="KW-0028">Amino-acid biosynthesis</keyword>
<gene>
    <name evidence="14" type="ORF">SAMN02745217_02299</name>
</gene>
<evidence type="ECO:0000256" key="12">
    <source>
        <dbReference type="RuleBase" id="RU003985"/>
    </source>
</evidence>
<organism evidence="14 15">
    <name type="scientific">Anaerocolumna xylanovorans DSM 12503</name>
    <dbReference type="NCBI Taxonomy" id="1121345"/>
    <lineage>
        <taxon>Bacteria</taxon>
        <taxon>Bacillati</taxon>
        <taxon>Bacillota</taxon>
        <taxon>Clostridia</taxon>
        <taxon>Lachnospirales</taxon>
        <taxon>Lachnospiraceae</taxon>
        <taxon>Anaerocolumna</taxon>
    </lineage>
</organism>
<feature type="binding site" evidence="10">
    <location>
        <begin position="181"/>
        <end position="185"/>
    </location>
    <ligand>
        <name>pyridoxal 5'-phosphate</name>
        <dbReference type="ChEBI" id="CHEBI:597326"/>
    </ligand>
</feature>